<evidence type="ECO:0000313" key="1">
    <source>
        <dbReference type="EMBL" id="BAT78235.1"/>
    </source>
</evidence>
<accession>A0A0S3RC28</accession>
<reference evidence="1 2" key="1">
    <citation type="journal article" date="2015" name="Sci. Rep.">
        <title>The power of single molecule real-time sequencing technology in the de novo assembly of a eukaryotic genome.</title>
        <authorList>
            <person name="Sakai H."/>
            <person name="Naito K."/>
            <person name="Ogiso-Tanaka E."/>
            <person name="Takahashi Y."/>
            <person name="Iseki K."/>
            <person name="Muto C."/>
            <person name="Satou K."/>
            <person name="Teruya K."/>
            <person name="Shiroma A."/>
            <person name="Shimoji M."/>
            <person name="Hirano T."/>
            <person name="Itoh T."/>
            <person name="Kaga A."/>
            <person name="Tomooka N."/>
        </authorList>
    </citation>
    <scope>NUCLEOTIDE SEQUENCE [LARGE SCALE GENOMIC DNA]</scope>
    <source>
        <strain evidence="2">cv. Shumari</strain>
    </source>
</reference>
<gene>
    <name evidence="1" type="primary">Vigan.02G088600</name>
    <name evidence="1" type="ORF">VIGAN_02088600</name>
</gene>
<dbReference type="Proteomes" id="UP000291084">
    <property type="component" value="Chromosome 2"/>
</dbReference>
<organism evidence="1 2">
    <name type="scientific">Vigna angularis var. angularis</name>
    <dbReference type="NCBI Taxonomy" id="157739"/>
    <lineage>
        <taxon>Eukaryota</taxon>
        <taxon>Viridiplantae</taxon>
        <taxon>Streptophyta</taxon>
        <taxon>Embryophyta</taxon>
        <taxon>Tracheophyta</taxon>
        <taxon>Spermatophyta</taxon>
        <taxon>Magnoliopsida</taxon>
        <taxon>eudicotyledons</taxon>
        <taxon>Gunneridae</taxon>
        <taxon>Pentapetalae</taxon>
        <taxon>rosids</taxon>
        <taxon>fabids</taxon>
        <taxon>Fabales</taxon>
        <taxon>Fabaceae</taxon>
        <taxon>Papilionoideae</taxon>
        <taxon>50 kb inversion clade</taxon>
        <taxon>NPAAA clade</taxon>
        <taxon>indigoferoid/millettioid clade</taxon>
        <taxon>Phaseoleae</taxon>
        <taxon>Vigna</taxon>
    </lineage>
</organism>
<sequence length="90" mass="10473">NMFCTLIFRILFSIRIYIIHPKPLHSFIYHHATRRGNSNAQRGRSCSCTSGTREWHFLFSAPSGCCSRRMKQNPLTSLKNFPFLLKSILI</sequence>
<protein>
    <submittedName>
        <fullName evidence="1">Uncharacterized protein</fullName>
    </submittedName>
</protein>
<feature type="non-terminal residue" evidence="1">
    <location>
        <position position="1"/>
    </location>
</feature>
<keyword evidence="2" id="KW-1185">Reference proteome</keyword>
<evidence type="ECO:0000313" key="2">
    <source>
        <dbReference type="Proteomes" id="UP000291084"/>
    </source>
</evidence>
<dbReference type="EMBL" id="AP015035">
    <property type="protein sequence ID" value="BAT78235.1"/>
    <property type="molecule type" value="Genomic_DNA"/>
</dbReference>
<name>A0A0S3RC28_PHAAN</name>
<dbReference type="AlphaFoldDB" id="A0A0S3RC28"/>
<proteinExistence type="predicted"/>